<dbReference type="GO" id="GO:0042245">
    <property type="term" value="P:RNA repair"/>
    <property type="evidence" value="ECO:0007669"/>
    <property type="project" value="UniProtKB-KW"/>
</dbReference>
<feature type="domain" description="HD" evidence="12">
    <location>
        <begin position="256"/>
        <end position="357"/>
    </location>
</feature>
<keyword evidence="10 11" id="KW-0694">RNA-binding</keyword>
<dbReference type="Pfam" id="PF12627">
    <property type="entry name" value="PolyA_pol_RNAbd"/>
    <property type="match status" value="1"/>
</dbReference>
<dbReference type="GO" id="GO:0160016">
    <property type="term" value="F:CCACCA tRNA nucleotidyltransferase activity"/>
    <property type="evidence" value="ECO:0007669"/>
    <property type="project" value="RHEA"/>
</dbReference>
<dbReference type="GO" id="GO:0000287">
    <property type="term" value="F:magnesium ion binding"/>
    <property type="evidence" value="ECO:0007669"/>
    <property type="project" value="UniProtKB-UniRule"/>
</dbReference>
<dbReference type="Pfam" id="PF01743">
    <property type="entry name" value="PolyA_pol"/>
    <property type="match status" value="1"/>
</dbReference>
<keyword evidence="1 11" id="KW-0533">Nickel</keyword>
<comment type="catalytic activity">
    <reaction evidence="11">
        <text>a tRNA with a 3' CCA end + 2 CTP + ATP = a tRNA with a 3' CCACCA end + 3 diphosphate</text>
        <dbReference type="Rhea" id="RHEA:76235"/>
        <dbReference type="Rhea" id="RHEA-COMP:10468"/>
        <dbReference type="Rhea" id="RHEA-COMP:18655"/>
        <dbReference type="ChEBI" id="CHEBI:30616"/>
        <dbReference type="ChEBI" id="CHEBI:33019"/>
        <dbReference type="ChEBI" id="CHEBI:37563"/>
        <dbReference type="ChEBI" id="CHEBI:83071"/>
        <dbReference type="ChEBI" id="CHEBI:195187"/>
    </reaction>
</comment>
<comment type="similarity">
    <text evidence="11">Belongs to the tRNA nucleotidyltransferase/poly(A) polymerase family. Bacterial CCA-adding enzyme type 1 subfamily.</text>
</comment>
<feature type="binding site" evidence="11">
    <location>
        <position position="37"/>
    </location>
    <ligand>
        <name>ATP</name>
        <dbReference type="ChEBI" id="CHEBI:30616"/>
    </ligand>
</feature>
<keyword evidence="7 11" id="KW-0692">RNA repair</keyword>
<dbReference type="PROSITE" id="PS51831">
    <property type="entry name" value="HD"/>
    <property type="match status" value="1"/>
</dbReference>
<evidence type="ECO:0000256" key="9">
    <source>
        <dbReference type="ARBA" id="ARBA00022842"/>
    </source>
</evidence>
<dbReference type="GO" id="GO:0016791">
    <property type="term" value="F:phosphatase activity"/>
    <property type="evidence" value="ECO:0007669"/>
    <property type="project" value="UniProtKB-UniRule"/>
</dbReference>
<evidence type="ECO:0000256" key="3">
    <source>
        <dbReference type="ARBA" id="ARBA00022694"/>
    </source>
</evidence>
<keyword evidence="2 11" id="KW-0808">Transferase</keyword>
<dbReference type="Pfam" id="PF01966">
    <property type="entry name" value="HD"/>
    <property type="match status" value="1"/>
</dbReference>
<keyword evidence="4 11" id="KW-0548">Nucleotidyltransferase</keyword>
<feature type="binding site" evidence="11">
    <location>
        <position position="37"/>
    </location>
    <ligand>
        <name>CTP</name>
        <dbReference type="ChEBI" id="CHEBI:37563"/>
    </ligand>
</feature>
<keyword evidence="8 11" id="KW-0067">ATP-binding</keyword>
<feature type="binding site" evidence="11">
    <location>
        <position position="34"/>
    </location>
    <ligand>
        <name>ATP</name>
        <dbReference type="ChEBI" id="CHEBI:30616"/>
    </ligand>
</feature>
<feature type="binding site" evidence="11">
    <location>
        <position position="49"/>
    </location>
    <ligand>
        <name>Mg(2+)</name>
        <dbReference type="ChEBI" id="CHEBI:18420"/>
    </ligand>
</feature>
<evidence type="ECO:0000256" key="6">
    <source>
        <dbReference type="ARBA" id="ARBA00022741"/>
    </source>
</evidence>
<comment type="miscellaneous">
    <text evidence="11">A single active site specifically recognizes both ATP and CTP and is responsible for their addition.</text>
</comment>
<evidence type="ECO:0000256" key="10">
    <source>
        <dbReference type="ARBA" id="ARBA00022884"/>
    </source>
</evidence>
<evidence type="ECO:0000256" key="8">
    <source>
        <dbReference type="ARBA" id="ARBA00022840"/>
    </source>
</evidence>
<dbReference type="PIRSF" id="PIRSF000813">
    <property type="entry name" value="CCA_bact"/>
    <property type="match status" value="1"/>
</dbReference>
<dbReference type="GO" id="GO:0005524">
    <property type="term" value="F:ATP binding"/>
    <property type="evidence" value="ECO:0007669"/>
    <property type="project" value="UniProtKB-UniRule"/>
</dbReference>
<feature type="binding site" evidence="11">
    <location>
        <position position="47"/>
    </location>
    <ligand>
        <name>Mg(2+)</name>
        <dbReference type="ChEBI" id="CHEBI:18420"/>
    </ligand>
</feature>
<evidence type="ECO:0000256" key="11">
    <source>
        <dbReference type="HAMAP-Rule" id="MF_01261"/>
    </source>
</evidence>
<keyword evidence="11" id="KW-0511">Multifunctional enzyme</keyword>
<evidence type="ECO:0000256" key="4">
    <source>
        <dbReference type="ARBA" id="ARBA00022695"/>
    </source>
</evidence>
<feature type="binding site" evidence="11">
    <location>
        <position position="34"/>
    </location>
    <ligand>
        <name>CTP</name>
        <dbReference type="ChEBI" id="CHEBI:37563"/>
    </ligand>
</feature>
<evidence type="ECO:0000256" key="2">
    <source>
        <dbReference type="ARBA" id="ARBA00022679"/>
    </source>
</evidence>
<dbReference type="NCBIfam" id="NF008137">
    <property type="entry name" value="PRK10885.1"/>
    <property type="match status" value="1"/>
</dbReference>
<sequence>MTTGWCGRYKASTVAQGGVARSTLALMKIYMVGGAVRDRLLGRPVNDHDWVVVGATPEHMVAQGFLAVGRDFPVFLHPQTREEYALARTERKSGRGYRGFVVQTSPDVTLEEDLSRRDLTINAIASLTDSVTPESLVDPYGGVQDLRDKVLRHVTDAFHDDPVRILRVARFAARFTDFSVAPETLVLMRSMVEHGEADHLVPERVWQEISRGLMEPLPSRMFEVLRQCGALCVVLPEVDRLWGVPQRAEYHPEVDTGVHLMMVLDMAARLQAPLTVRLACLMHDLGKGTTPADMLPRHIGHEQRSAKLLKGLCERLRVPTDCKELADVVAREHGNIHRSGELGAVALLRLLERCDAIRKPARLDEILQACECDARGRLGFEESAYPQRARLNAALHAALSVVTADVAALAAARGQQGKAVGNAIQAARVQALAQWLGSSAV</sequence>
<keyword evidence="5 11" id="KW-0479">Metal-binding</keyword>
<comment type="cofactor">
    <cofactor evidence="11">
        <name>Mg(2+)</name>
        <dbReference type="ChEBI" id="CHEBI:18420"/>
    </cofactor>
    <text evidence="11">Magnesium is required for nucleotidyltransferase activity.</text>
</comment>
<dbReference type="CDD" id="cd05398">
    <property type="entry name" value="NT_ClassII-CCAase"/>
    <property type="match status" value="1"/>
</dbReference>
<feature type="binding site" evidence="11">
    <location>
        <position position="170"/>
    </location>
    <ligand>
        <name>ATP</name>
        <dbReference type="ChEBI" id="CHEBI:30616"/>
    </ligand>
</feature>
<dbReference type="PANTHER" id="PTHR47545:SF1">
    <property type="entry name" value="MULTIFUNCTIONAL CCA PROTEIN"/>
    <property type="match status" value="1"/>
</dbReference>
<evidence type="ECO:0000256" key="1">
    <source>
        <dbReference type="ARBA" id="ARBA00022596"/>
    </source>
</evidence>
<feature type="binding site" evidence="11">
    <location>
        <position position="167"/>
    </location>
    <ligand>
        <name>CTP</name>
        <dbReference type="ChEBI" id="CHEBI:37563"/>
    </ligand>
</feature>
<keyword evidence="3 11" id="KW-0819">tRNA processing</keyword>
<dbReference type="InterPro" id="IPR012006">
    <property type="entry name" value="CCA_bact"/>
</dbReference>
<dbReference type="InterPro" id="IPR032828">
    <property type="entry name" value="PolyA_RNA-bd"/>
</dbReference>
<dbReference type="InterPro" id="IPR006674">
    <property type="entry name" value="HD_domain"/>
</dbReference>
<comment type="catalytic activity">
    <reaction evidence="11">
        <text>a tRNA precursor + 2 CTP + ATP = a tRNA with a 3' CCA end + 3 diphosphate</text>
        <dbReference type="Rhea" id="RHEA:14433"/>
        <dbReference type="Rhea" id="RHEA-COMP:10465"/>
        <dbReference type="Rhea" id="RHEA-COMP:10468"/>
        <dbReference type="ChEBI" id="CHEBI:30616"/>
        <dbReference type="ChEBI" id="CHEBI:33019"/>
        <dbReference type="ChEBI" id="CHEBI:37563"/>
        <dbReference type="ChEBI" id="CHEBI:74896"/>
        <dbReference type="ChEBI" id="CHEBI:83071"/>
        <dbReference type="EC" id="2.7.7.72"/>
    </reaction>
</comment>
<dbReference type="EC" id="3.1.3.-" evidence="11"/>
<dbReference type="GO" id="GO:0004810">
    <property type="term" value="F:CCA tRNA nucleotidyltransferase activity"/>
    <property type="evidence" value="ECO:0007669"/>
    <property type="project" value="UniProtKB-UniRule"/>
</dbReference>
<gene>
    <name evidence="11" type="primary">cca</name>
    <name evidence="13" type="ORF">SAMN02982919_02097</name>
</gene>
<dbReference type="EC" id="2.7.7.72" evidence="11"/>
<dbReference type="SUPFAM" id="SSF81301">
    <property type="entry name" value="Nucleotidyltransferase"/>
    <property type="match status" value="1"/>
</dbReference>
<dbReference type="Proteomes" id="UP000199766">
    <property type="component" value="Unassembled WGS sequence"/>
</dbReference>
<dbReference type="AlphaFoldDB" id="A0A1H9MZB6"/>
<dbReference type="GO" id="GO:0001680">
    <property type="term" value="P:tRNA 3'-terminal CCA addition"/>
    <property type="evidence" value="ECO:0007669"/>
    <property type="project" value="UniProtKB-UniRule"/>
</dbReference>
<dbReference type="InterPro" id="IPR050124">
    <property type="entry name" value="tRNA_CCA-adding_enzyme"/>
</dbReference>
<dbReference type="CDD" id="cd00077">
    <property type="entry name" value="HDc"/>
    <property type="match status" value="1"/>
</dbReference>
<feature type="binding site" evidence="11">
    <location>
        <position position="167"/>
    </location>
    <ligand>
        <name>ATP</name>
        <dbReference type="ChEBI" id="CHEBI:30616"/>
    </ligand>
</feature>
<evidence type="ECO:0000259" key="12">
    <source>
        <dbReference type="PROSITE" id="PS51831"/>
    </source>
</evidence>
<keyword evidence="9 11" id="KW-0460">Magnesium</keyword>
<dbReference type="Gene3D" id="3.30.460.10">
    <property type="entry name" value="Beta Polymerase, domain 2"/>
    <property type="match status" value="1"/>
</dbReference>
<dbReference type="GO" id="GO:0004112">
    <property type="term" value="F:cyclic-nucleotide phosphodiesterase activity"/>
    <property type="evidence" value="ECO:0007669"/>
    <property type="project" value="UniProtKB-UniRule"/>
</dbReference>
<organism evidence="13 14">
    <name type="scientific">Giesbergeria anulus</name>
    <dbReference type="NCBI Taxonomy" id="180197"/>
    <lineage>
        <taxon>Bacteria</taxon>
        <taxon>Pseudomonadati</taxon>
        <taxon>Pseudomonadota</taxon>
        <taxon>Betaproteobacteria</taxon>
        <taxon>Burkholderiales</taxon>
        <taxon>Comamonadaceae</taxon>
        <taxon>Giesbergeria</taxon>
    </lineage>
</organism>
<comment type="cofactor">
    <cofactor evidence="11">
        <name>Ni(2+)</name>
        <dbReference type="ChEBI" id="CHEBI:49786"/>
    </cofactor>
    <text evidence="11">Nickel for phosphatase activity.</text>
</comment>
<dbReference type="Gene3D" id="1.10.3090.10">
    <property type="entry name" value="cca-adding enzyme, domain 2"/>
    <property type="match status" value="1"/>
</dbReference>
<dbReference type="InterPro" id="IPR002646">
    <property type="entry name" value="PolA_pol_head_dom"/>
</dbReference>
<dbReference type="PANTHER" id="PTHR47545">
    <property type="entry name" value="MULTIFUNCTIONAL CCA PROTEIN"/>
    <property type="match status" value="1"/>
</dbReference>
<dbReference type="InterPro" id="IPR003607">
    <property type="entry name" value="HD/PDEase_dom"/>
</dbReference>
<dbReference type="GO" id="GO:0000049">
    <property type="term" value="F:tRNA binding"/>
    <property type="evidence" value="ECO:0007669"/>
    <property type="project" value="UniProtKB-UniRule"/>
</dbReference>
<keyword evidence="11" id="KW-0378">Hydrolase</keyword>
<keyword evidence="6 11" id="KW-0547">Nucleotide-binding</keyword>
<dbReference type="HAMAP" id="MF_01261">
    <property type="entry name" value="CCA_bact_type1"/>
    <property type="match status" value="1"/>
</dbReference>
<evidence type="ECO:0000313" key="13">
    <source>
        <dbReference type="EMBL" id="SER28443.1"/>
    </source>
</evidence>
<dbReference type="SUPFAM" id="SSF81891">
    <property type="entry name" value="Poly A polymerase C-terminal region-like"/>
    <property type="match status" value="1"/>
</dbReference>
<name>A0A1H9MZB6_9BURK</name>
<reference evidence="13 14" key="1">
    <citation type="submission" date="2016-10" db="EMBL/GenBank/DDBJ databases">
        <authorList>
            <person name="de Groot N.N."/>
        </authorList>
    </citation>
    <scope>NUCLEOTIDE SEQUENCE [LARGE SCALE GENOMIC DNA]</scope>
    <source>
        <strain evidence="13 14">ATCC 35958</strain>
    </source>
</reference>
<accession>A0A1H9MZB6</accession>
<dbReference type="STRING" id="180197.SAMN02982919_02097"/>
<feature type="binding site" evidence="11">
    <location>
        <position position="117"/>
    </location>
    <ligand>
        <name>ATP</name>
        <dbReference type="ChEBI" id="CHEBI:30616"/>
    </ligand>
</feature>
<feature type="binding site" evidence="11">
    <location>
        <position position="117"/>
    </location>
    <ligand>
        <name>CTP</name>
        <dbReference type="ChEBI" id="CHEBI:37563"/>
    </ligand>
</feature>
<dbReference type="EMBL" id="FOGD01000006">
    <property type="protein sequence ID" value="SER28443.1"/>
    <property type="molecule type" value="Genomic_DNA"/>
</dbReference>
<feature type="binding site" evidence="11">
    <location>
        <position position="170"/>
    </location>
    <ligand>
        <name>CTP</name>
        <dbReference type="ChEBI" id="CHEBI:37563"/>
    </ligand>
</feature>
<keyword evidence="14" id="KW-1185">Reference proteome</keyword>
<proteinExistence type="inferred from homology"/>
<evidence type="ECO:0000256" key="5">
    <source>
        <dbReference type="ARBA" id="ARBA00022723"/>
    </source>
</evidence>
<evidence type="ECO:0000256" key="7">
    <source>
        <dbReference type="ARBA" id="ARBA00022800"/>
    </source>
</evidence>
<comment type="subunit">
    <text evidence="11">Monomer. Can also form homodimers and oligomers.</text>
</comment>
<dbReference type="InterPro" id="IPR043519">
    <property type="entry name" value="NT_sf"/>
</dbReference>
<comment type="function">
    <text evidence="11">Catalyzes the addition and repair of the essential 3'-terminal CCA sequence in tRNAs without using a nucleic acid template. Adds these three nucleotides in the order of C, C, and A to the tRNA nucleotide-73, using CTP and ATP as substrates and producing inorganic pyrophosphate. tRNA 3'-terminal CCA addition is required both for tRNA processing and repair. Also involved in tRNA surveillance by mediating tandem CCA addition to generate a CCACCA at the 3' terminus of unstable tRNAs. While stable tRNAs receive only 3'-terminal CCA, unstable tRNAs are marked with CCACCA and rapidly degraded.</text>
</comment>
<protein>
    <recommendedName>
        <fullName evidence="11">Multifunctional CCA protein</fullName>
    </recommendedName>
    <domain>
        <recommendedName>
            <fullName evidence="11">CCA-adding enzyme</fullName>
            <ecNumber evidence="11">2.7.7.72</ecNumber>
        </recommendedName>
        <alternativeName>
            <fullName evidence="11">CCA tRNA nucleotidyltransferase</fullName>
        </alternativeName>
        <alternativeName>
            <fullName evidence="11">tRNA CCA-pyrophosphorylase</fullName>
        </alternativeName>
        <alternativeName>
            <fullName evidence="11">tRNA adenylyl-/cytidylyl-transferase</fullName>
        </alternativeName>
        <alternativeName>
            <fullName evidence="11">tRNA nucleotidyltransferase</fullName>
        </alternativeName>
        <alternativeName>
            <fullName evidence="11">tRNA-NT</fullName>
        </alternativeName>
    </domain>
    <domain>
        <recommendedName>
            <fullName evidence="11">2'-nucleotidase</fullName>
            <ecNumber evidence="11">3.1.3.-</ecNumber>
        </recommendedName>
    </domain>
    <domain>
        <recommendedName>
            <fullName evidence="11">2',3'-cyclic phosphodiesterase</fullName>
            <ecNumber evidence="11">3.1.4.-</ecNumber>
        </recommendedName>
    </domain>
    <domain>
        <recommendedName>
            <fullName evidence="11">Phosphatase</fullName>
        </recommendedName>
    </domain>
</protein>
<comment type="domain">
    <text evidence="11">Comprises two domains: an N-terminal domain containing the nucleotidyltransferase activity and a C-terminal HD domain associated with both phosphodiesterase and phosphatase activities.</text>
</comment>
<dbReference type="EC" id="3.1.4.-" evidence="11"/>
<evidence type="ECO:0000313" key="14">
    <source>
        <dbReference type="Proteomes" id="UP000199766"/>
    </source>
</evidence>